<gene>
    <name evidence="3" type="ORF">BS47DRAFT_1001936</name>
</gene>
<feature type="coiled-coil region" evidence="1">
    <location>
        <begin position="199"/>
        <end position="303"/>
    </location>
</feature>
<feature type="compositionally biased region" description="Polar residues" evidence="2">
    <location>
        <begin position="190"/>
        <end position="199"/>
    </location>
</feature>
<evidence type="ECO:0000256" key="1">
    <source>
        <dbReference type="SAM" id="Coils"/>
    </source>
</evidence>
<dbReference type="Proteomes" id="UP000886523">
    <property type="component" value="Unassembled WGS sequence"/>
</dbReference>
<name>A0A9P6B8T9_9AGAM</name>
<organism evidence="3 4">
    <name type="scientific">Hydnum rufescens UP504</name>
    <dbReference type="NCBI Taxonomy" id="1448309"/>
    <lineage>
        <taxon>Eukaryota</taxon>
        <taxon>Fungi</taxon>
        <taxon>Dikarya</taxon>
        <taxon>Basidiomycota</taxon>
        <taxon>Agaricomycotina</taxon>
        <taxon>Agaricomycetes</taxon>
        <taxon>Cantharellales</taxon>
        <taxon>Hydnaceae</taxon>
        <taxon>Hydnum</taxon>
    </lineage>
</organism>
<dbReference type="EMBL" id="MU128915">
    <property type="protein sequence ID" value="KAF9519858.1"/>
    <property type="molecule type" value="Genomic_DNA"/>
</dbReference>
<dbReference type="AlphaFoldDB" id="A0A9P6B8T9"/>
<proteinExistence type="predicted"/>
<feature type="compositionally biased region" description="Pro residues" evidence="2">
    <location>
        <begin position="165"/>
        <end position="184"/>
    </location>
</feature>
<evidence type="ECO:0000256" key="2">
    <source>
        <dbReference type="SAM" id="MobiDB-lite"/>
    </source>
</evidence>
<keyword evidence="1" id="KW-0175">Coiled coil</keyword>
<feature type="compositionally biased region" description="Basic and acidic residues" evidence="2">
    <location>
        <begin position="140"/>
        <end position="153"/>
    </location>
</feature>
<feature type="region of interest" description="Disordered" evidence="2">
    <location>
        <begin position="95"/>
        <end position="199"/>
    </location>
</feature>
<comment type="caution">
    <text evidence="3">The sequence shown here is derived from an EMBL/GenBank/DDBJ whole genome shotgun (WGS) entry which is preliminary data.</text>
</comment>
<evidence type="ECO:0000313" key="3">
    <source>
        <dbReference type="EMBL" id="KAF9519858.1"/>
    </source>
</evidence>
<accession>A0A9P6B8T9</accession>
<evidence type="ECO:0000313" key="4">
    <source>
        <dbReference type="Proteomes" id="UP000886523"/>
    </source>
</evidence>
<sequence>MHRSPYPSHSEVKSLLEPHFGTIFQQDLKFNSGRMGRFITFLSKRGKDQVTHLLKHGPSPHHPEDAAISNLLLDRVVPSHYARYEPPEALISALSAGSERNSHRTSSGGSASTIVLAREPSPPPAFSRTTWDPVPAWDSPPKEHEERRSEPRPVAKPSDASTSSLPPPPPPPPQLRPPSLPPAPVKEDPGTSSAENSTADVLRVEVTVLKHNIEKVERNLKSFRTKVAEAEADAGRERSKRRRLEDTVQALKDDLHDERRRAEREREKRIKVDNALKDSGMDVERLRQERDQLRDSLEAAARQGRQLFPNNKWRKLLRWQ</sequence>
<reference evidence="3" key="1">
    <citation type="journal article" date="2020" name="Nat. Commun.">
        <title>Large-scale genome sequencing of mycorrhizal fungi provides insights into the early evolution of symbiotic traits.</title>
        <authorList>
            <person name="Miyauchi S."/>
            <person name="Kiss E."/>
            <person name="Kuo A."/>
            <person name="Drula E."/>
            <person name="Kohler A."/>
            <person name="Sanchez-Garcia M."/>
            <person name="Morin E."/>
            <person name="Andreopoulos B."/>
            <person name="Barry K.W."/>
            <person name="Bonito G."/>
            <person name="Buee M."/>
            <person name="Carver A."/>
            <person name="Chen C."/>
            <person name="Cichocki N."/>
            <person name="Clum A."/>
            <person name="Culley D."/>
            <person name="Crous P.W."/>
            <person name="Fauchery L."/>
            <person name="Girlanda M."/>
            <person name="Hayes R.D."/>
            <person name="Keri Z."/>
            <person name="LaButti K."/>
            <person name="Lipzen A."/>
            <person name="Lombard V."/>
            <person name="Magnuson J."/>
            <person name="Maillard F."/>
            <person name="Murat C."/>
            <person name="Nolan M."/>
            <person name="Ohm R.A."/>
            <person name="Pangilinan J."/>
            <person name="Pereira M.F."/>
            <person name="Perotto S."/>
            <person name="Peter M."/>
            <person name="Pfister S."/>
            <person name="Riley R."/>
            <person name="Sitrit Y."/>
            <person name="Stielow J.B."/>
            <person name="Szollosi G."/>
            <person name="Zifcakova L."/>
            <person name="Stursova M."/>
            <person name="Spatafora J.W."/>
            <person name="Tedersoo L."/>
            <person name="Vaario L.M."/>
            <person name="Yamada A."/>
            <person name="Yan M."/>
            <person name="Wang P."/>
            <person name="Xu J."/>
            <person name="Bruns T."/>
            <person name="Baldrian P."/>
            <person name="Vilgalys R."/>
            <person name="Dunand C."/>
            <person name="Henrissat B."/>
            <person name="Grigoriev I.V."/>
            <person name="Hibbett D."/>
            <person name="Nagy L.G."/>
            <person name="Martin F.M."/>
        </authorList>
    </citation>
    <scope>NUCLEOTIDE SEQUENCE</scope>
    <source>
        <strain evidence="3">UP504</strain>
    </source>
</reference>
<feature type="compositionally biased region" description="Polar residues" evidence="2">
    <location>
        <begin position="104"/>
        <end position="113"/>
    </location>
</feature>
<keyword evidence="4" id="KW-1185">Reference proteome</keyword>
<protein>
    <submittedName>
        <fullName evidence="3">Uncharacterized protein</fullName>
    </submittedName>
</protein>